<keyword evidence="3" id="KW-0963">Cytoplasm</keyword>
<keyword evidence="8" id="KW-0325">Glycoprotein</keyword>
<feature type="compositionally biased region" description="Polar residues" evidence="14">
    <location>
        <begin position="460"/>
        <end position="474"/>
    </location>
</feature>
<evidence type="ECO:0000256" key="12">
    <source>
        <dbReference type="ARBA" id="ARBA00080486"/>
    </source>
</evidence>
<feature type="region of interest" description="Disordered" evidence="14">
    <location>
        <begin position="515"/>
        <end position="547"/>
    </location>
</feature>
<dbReference type="PROSITE" id="PS51746">
    <property type="entry name" value="PPM_2"/>
    <property type="match status" value="1"/>
</dbReference>
<comment type="subcellular location">
    <subcellularLocation>
        <location evidence="2">Cytoplasm</location>
        <location evidence="2">Cytosol</location>
    </subcellularLocation>
    <subcellularLocation>
        <location evidence="1">Endoplasmic reticulum membrane</location>
        <topology evidence="1">Peripheral membrane protein</topology>
        <orientation evidence="1">Cytoplasmic side</orientation>
    </subcellularLocation>
</comment>
<feature type="region of interest" description="Disordered" evidence="14">
    <location>
        <begin position="405"/>
        <end position="476"/>
    </location>
</feature>
<dbReference type="FunFam" id="3.60.40.10:FF:000014">
    <property type="entry name" value="TGF-beta-activated kinase 1 and MAP3K7-binding protein 1-like"/>
    <property type="match status" value="1"/>
</dbReference>
<evidence type="ECO:0000256" key="11">
    <source>
        <dbReference type="ARBA" id="ARBA00074232"/>
    </source>
</evidence>
<dbReference type="GO" id="GO:0004722">
    <property type="term" value="F:protein serine/threonine phosphatase activity"/>
    <property type="evidence" value="ECO:0007669"/>
    <property type="project" value="InterPro"/>
</dbReference>
<evidence type="ECO:0000256" key="6">
    <source>
        <dbReference type="ARBA" id="ARBA00022843"/>
    </source>
</evidence>
<dbReference type="AlphaFoldDB" id="A0AAE0VR07"/>
<dbReference type="CDD" id="cd00143">
    <property type="entry name" value="PP2Cc"/>
    <property type="match status" value="1"/>
</dbReference>
<sequence length="547" mass="60855">MANPRLSNGSAGSPPRLDMQGSHSLSWTDDLPVCRLSGVGFSTNQIYREDGNRREEHEFEDKSFHFRMDDIFLYGVFDGHDSARASNFAAQRMPAELLLGQLQNKTTDEEIKEVLYQAFIAVEKSFFESIDDLLAEKTTLHMQLPEGMSYHEAYQQYPETVNKLHELNSVISGGTTASVVLIYHNKIYLANVGDTRVLLVKTDKDGILRVSQLSVDHVIYNEDEQRRLATLGLDVEKLYQLCKIGTSDCTRCIGDYSVKGGYKDIDILSPAVLEPVIAEPFVSGGIPIDSFCSFLLLMSDGLYHALQEATGTEQVNAEIASMVAAEFAVQSTLNGVAQALVDKVVRIHHDTFMMGSPEVKRICQKRGDITLMVRNFNYILPNAIGTPTGGGRFLPVSVPYYQGRSSNPPTVTIPTPPYSSPSTTDASDTPEELATPIASTSPDNTRYDTATRETNRDSRSTGTYSTSDSTQSSGEVRFPSRYYERAKLELDENGKIEAYVDFSDFYKAIEELTEAQRENLDAETKPKSGYETITEESDFHSTPENYH</sequence>
<dbReference type="InterPro" id="IPR001932">
    <property type="entry name" value="PPM-type_phosphatase-like_dom"/>
</dbReference>
<name>A0AAE0VR07_9BIVA</name>
<accession>A0AAE0VR07</accession>
<dbReference type="Pfam" id="PF00481">
    <property type="entry name" value="PP2C"/>
    <property type="match status" value="1"/>
</dbReference>
<keyword evidence="6" id="KW-0832">Ubl conjugation</keyword>
<feature type="region of interest" description="Disordered" evidence="14">
    <location>
        <begin position="1"/>
        <end position="22"/>
    </location>
</feature>
<feature type="compositionally biased region" description="Polar residues" evidence="14">
    <location>
        <begin position="1"/>
        <end position="11"/>
    </location>
</feature>
<reference evidence="16" key="2">
    <citation type="journal article" date="2021" name="Genome Biol. Evol.">
        <title>Developing a high-quality reference genome for a parasitic bivalve with doubly uniparental inheritance (Bivalvia: Unionida).</title>
        <authorList>
            <person name="Smith C.H."/>
        </authorList>
    </citation>
    <scope>NUCLEOTIDE SEQUENCE</scope>
    <source>
        <strain evidence="16">CHS0354</strain>
        <tissue evidence="16">Mantle</tissue>
    </source>
</reference>
<evidence type="ECO:0000256" key="2">
    <source>
        <dbReference type="ARBA" id="ARBA00004514"/>
    </source>
</evidence>
<feature type="domain" description="PPM-type phosphatase" evidence="15">
    <location>
        <begin position="38"/>
        <end position="376"/>
    </location>
</feature>
<keyword evidence="4" id="KW-0597">Phosphoprotein</keyword>
<dbReference type="Gene3D" id="3.60.40.10">
    <property type="entry name" value="PPM-type phosphatase domain"/>
    <property type="match status" value="1"/>
</dbReference>
<comment type="function">
    <text evidence="9">Key adapter protein that plays an essential role in JNK and NF-kappa-B activation and proinflammatory cytokines production in response to stimulation with TLRs and cytokines. Mechanistically, associates with the catalytic domain of MAP3K7/TAK1 to trigger MAP3K7/TAK1 autophosphorylation leading to its full activation. Similarly, associates with MAPK14 and triggers its autophosphorylation and subsequent activation. In turn, MAPK14 phosphorylates TAB1 and inhibits MAP3K7/TAK1 activation in a feedback control mechanism. Also plays a role in recruiting MAPK14 to the TAK1 complex for the phosphorylation of the TAB2 and TAB3 regulatory subunits.</text>
</comment>
<organism evidence="16 17">
    <name type="scientific">Potamilus streckersoni</name>
    <dbReference type="NCBI Taxonomy" id="2493646"/>
    <lineage>
        <taxon>Eukaryota</taxon>
        <taxon>Metazoa</taxon>
        <taxon>Spiralia</taxon>
        <taxon>Lophotrochozoa</taxon>
        <taxon>Mollusca</taxon>
        <taxon>Bivalvia</taxon>
        <taxon>Autobranchia</taxon>
        <taxon>Heteroconchia</taxon>
        <taxon>Palaeoheterodonta</taxon>
        <taxon>Unionida</taxon>
        <taxon>Unionoidea</taxon>
        <taxon>Unionidae</taxon>
        <taxon>Ambleminae</taxon>
        <taxon>Lampsilini</taxon>
        <taxon>Potamilus</taxon>
    </lineage>
</organism>
<evidence type="ECO:0000256" key="3">
    <source>
        <dbReference type="ARBA" id="ARBA00022490"/>
    </source>
</evidence>
<evidence type="ECO:0000256" key="14">
    <source>
        <dbReference type="SAM" id="MobiDB-lite"/>
    </source>
</evidence>
<comment type="subunit">
    <text evidence="10">Interacts with XIAP and BIRC7. Interacts with TRAF6 and MAP3K7; during IL-1 signaling. Identified in the TRIKA2 complex composed of MAP3K7, TAB1 and TAB2. Interacts with TRAF6 and MAPK14; these interactions allow MAPK14 autophosphorylation. Interacts with STING1; interaction takes place following cGAMP activation and promotes TAB1 recruitment to the endoplasmic reticulum, triggering MAP3K7/TAK1 activation and STING1 phosphorylation.</text>
</comment>
<dbReference type="GO" id="GO:1902533">
    <property type="term" value="P:positive regulation of intracellular signal transduction"/>
    <property type="evidence" value="ECO:0007669"/>
    <property type="project" value="UniProtKB-ARBA"/>
</dbReference>
<dbReference type="PANTHER" id="PTHR13832">
    <property type="entry name" value="PROTEIN PHOSPHATASE 2C"/>
    <property type="match status" value="1"/>
</dbReference>
<feature type="compositionally biased region" description="Basic and acidic residues" evidence="14">
    <location>
        <begin position="537"/>
        <end position="547"/>
    </location>
</feature>
<dbReference type="InterPro" id="IPR036457">
    <property type="entry name" value="PPM-type-like_dom_sf"/>
</dbReference>
<protein>
    <recommendedName>
        <fullName evidence="11">TGF-beta-activated kinase 1 and MAP3K7-binding protein 1</fullName>
    </recommendedName>
    <alternativeName>
        <fullName evidence="12">Mitogen-activated protein kinase kinase kinase 7-interacting protein 1</fullName>
    </alternativeName>
    <alternativeName>
        <fullName evidence="13">TGF-beta-activated kinase 1-binding protein 1</fullName>
    </alternativeName>
</protein>
<keyword evidence="7" id="KW-0472">Membrane</keyword>
<evidence type="ECO:0000256" key="7">
    <source>
        <dbReference type="ARBA" id="ARBA00023136"/>
    </source>
</evidence>
<dbReference type="PANTHER" id="PTHR13832:SF533">
    <property type="entry name" value="TGF-BETA-ACTIVATED KINASE 1 AND MAP3K7-BINDING PROTEIN 1"/>
    <property type="match status" value="1"/>
</dbReference>
<dbReference type="InterPro" id="IPR015655">
    <property type="entry name" value="PP2C"/>
</dbReference>
<dbReference type="GO" id="GO:0007165">
    <property type="term" value="P:signal transduction"/>
    <property type="evidence" value="ECO:0007669"/>
    <property type="project" value="UniProtKB-ARBA"/>
</dbReference>
<keyword evidence="17" id="KW-1185">Reference proteome</keyword>
<dbReference type="EMBL" id="JAEAOA010001951">
    <property type="protein sequence ID" value="KAK3586022.1"/>
    <property type="molecule type" value="Genomic_DNA"/>
</dbReference>
<dbReference type="GO" id="GO:0005789">
    <property type="term" value="C:endoplasmic reticulum membrane"/>
    <property type="evidence" value="ECO:0007669"/>
    <property type="project" value="UniProtKB-SubCell"/>
</dbReference>
<reference evidence="16" key="3">
    <citation type="submission" date="2023-05" db="EMBL/GenBank/DDBJ databases">
        <authorList>
            <person name="Smith C.H."/>
        </authorList>
    </citation>
    <scope>NUCLEOTIDE SEQUENCE</scope>
    <source>
        <strain evidence="16">CHS0354</strain>
        <tissue evidence="16">Mantle</tissue>
    </source>
</reference>
<dbReference type="Proteomes" id="UP001195483">
    <property type="component" value="Unassembled WGS sequence"/>
</dbReference>
<keyword evidence="5" id="KW-0256">Endoplasmic reticulum</keyword>
<evidence type="ECO:0000256" key="1">
    <source>
        <dbReference type="ARBA" id="ARBA00004397"/>
    </source>
</evidence>
<gene>
    <name evidence="16" type="ORF">CHS0354_033144</name>
</gene>
<reference evidence="16" key="1">
    <citation type="journal article" date="2021" name="Genome Biol. Evol.">
        <title>A High-Quality Reference Genome for a Parasitic Bivalve with Doubly Uniparental Inheritance (Bivalvia: Unionida).</title>
        <authorList>
            <person name="Smith C.H."/>
        </authorList>
    </citation>
    <scope>NUCLEOTIDE SEQUENCE</scope>
    <source>
        <strain evidence="16">CHS0354</strain>
    </source>
</reference>
<evidence type="ECO:0000256" key="13">
    <source>
        <dbReference type="ARBA" id="ARBA00080658"/>
    </source>
</evidence>
<evidence type="ECO:0000259" key="15">
    <source>
        <dbReference type="PROSITE" id="PS51746"/>
    </source>
</evidence>
<comment type="caution">
    <text evidence="16">The sequence shown here is derived from an EMBL/GenBank/DDBJ whole genome shotgun (WGS) entry which is preliminary data.</text>
</comment>
<dbReference type="GO" id="GO:0008047">
    <property type="term" value="F:enzyme activator activity"/>
    <property type="evidence" value="ECO:0007669"/>
    <property type="project" value="UniProtKB-ARBA"/>
</dbReference>
<feature type="compositionally biased region" description="Basic and acidic residues" evidence="14">
    <location>
        <begin position="445"/>
        <end position="459"/>
    </location>
</feature>
<evidence type="ECO:0000313" key="16">
    <source>
        <dbReference type="EMBL" id="KAK3586022.1"/>
    </source>
</evidence>
<evidence type="ECO:0000256" key="10">
    <source>
        <dbReference type="ARBA" id="ARBA00062935"/>
    </source>
</evidence>
<evidence type="ECO:0000256" key="4">
    <source>
        <dbReference type="ARBA" id="ARBA00022553"/>
    </source>
</evidence>
<evidence type="ECO:0000256" key="5">
    <source>
        <dbReference type="ARBA" id="ARBA00022824"/>
    </source>
</evidence>
<evidence type="ECO:0000256" key="9">
    <source>
        <dbReference type="ARBA" id="ARBA00057862"/>
    </source>
</evidence>
<evidence type="ECO:0000256" key="8">
    <source>
        <dbReference type="ARBA" id="ARBA00023180"/>
    </source>
</evidence>
<dbReference type="SUPFAM" id="SSF81606">
    <property type="entry name" value="PP2C-like"/>
    <property type="match status" value="1"/>
</dbReference>
<evidence type="ECO:0000313" key="17">
    <source>
        <dbReference type="Proteomes" id="UP001195483"/>
    </source>
</evidence>
<dbReference type="SMART" id="SM00332">
    <property type="entry name" value="PP2Cc"/>
    <property type="match status" value="1"/>
</dbReference>
<dbReference type="GO" id="GO:0005829">
    <property type="term" value="C:cytosol"/>
    <property type="evidence" value="ECO:0007669"/>
    <property type="project" value="UniProtKB-SubCell"/>
</dbReference>
<feature type="compositionally biased region" description="Basic and acidic residues" evidence="14">
    <location>
        <begin position="515"/>
        <end position="528"/>
    </location>
</feature>
<proteinExistence type="predicted"/>